<accession>A0A1L7NMG1</accession>
<dbReference type="RefSeq" id="WP_135406900.1">
    <property type="nucleotide sequence ID" value="NZ_AP015030.1"/>
</dbReference>
<name>A0A1L7NMG1_PSEPU</name>
<geneLocation type="plasmid" evidence="2">
    <name>pkf715a dna</name>
</geneLocation>
<proteinExistence type="predicted"/>
<evidence type="ECO:0000313" key="2">
    <source>
        <dbReference type="Proteomes" id="UP000218731"/>
    </source>
</evidence>
<protein>
    <submittedName>
        <fullName evidence="1">Uncharacterized protein</fullName>
    </submittedName>
</protein>
<reference evidence="1 2" key="1">
    <citation type="submission" date="2015-11" db="EMBL/GenBank/DDBJ databases">
        <title>Complete genome sequencing of a biphenyl-degrading bacterium, Pseudomonas putida KF715 (=NBRC110667).</title>
        <authorList>
            <person name="Suenaga H."/>
            <person name="Fujihara N."/>
            <person name="Watanabe T."/>
            <person name="Hirose J."/>
            <person name="Kimura N."/>
            <person name="Yamazoe A."/>
            <person name="Hosoyama A."/>
            <person name="Shimodaira J."/>
            <person name="Furukawa K."/>
        </authorList>
    </citation>
    <scope>NUCLEOTIDE SEQUENCE [LARGE SCALE GENOMIC DNA]</scope>
    <source>
        <strain evidence="1 2">KF715</strain>
        <plasmid evidence="2">Plasmid pkf715a dna</plasmid>
    </source>
</reference>
<organism evidence="1 2">
    <name type="scientific">Pseudomonas putida</name>
    <name type="common">Arthrobacter siderocapsulatus</name>
    <dbReference type="NCBI Taxonomy" id="303"/>
    <lineage>
        <taxon>Bacteria</taxon>
        <taxon>Pseudomonadati</taxon>
        <taxon>Pseudomonadota</taxon>
        <taxon>Gammaproteobacteria</taxon>
        <taxon>Pseudomonadales</taxon>
        <taxon>Pseudomonadaceae</taxon>
        <taxon>Pseudomonas</taxon>
    </lineage>
</organism>
<dbReference type="EMBL" id="AP015030">
    <property type="protein sequence ID" value="BAW26634.1"/>
    <property type="molecule type" value="Genomic_DNA"/>
</dbReference>
<keyword evidence="1" id="KW-0614">Plasmid</keyword>
<sequence length="132" mass="14538">MIIAHKIALAPNNAQATYFARWVADRRHPLRQVEQHQPTAIGAAMSTNSQVVTSLYLWSDGHSSVYGPGESAEVSAPGWLFNSEDTDPDTHRELLANFKDKIIEAFALIWGEKTHAAYDFELAAPNACAEAE</sequence>
<dbReference type="AlphaFoldDB" id="A0A1L7NMG1"/>
<evidence type="ECO:0000313" key="1">
    <source>
        <dbReference type="EMBL" id="BAW26634.1"/>
    </source>
</evidence>
<dbReference type="Proteomes" id="UP000218731">
    <property type="component" value="Plasmid pKF715A"/>
</dbReference>
<gene>
    <name evidence="1" type="ORF">KF715C_pA1290</name>
</gene>